<feature type="region of interest" description="Disordered" evidence="1">
    <location>
        <begin position="155"/>
        <end position="317"/>
    </location>
</feature>
<proteinExistence type="predicted"/>
<feature type="compositionally biased region" description="Polar residues" evidence="1">
    <location>
        <begin position="34"/>
        <end position="45"/>
    </location>
</feature>
<reference evidence="2 3" key="1">
    <citation type="submission" date="2024-09" db="EMBL/GenBank/DDBJ databases">
        <title>Rethinking Asexuality: The Enigmatic Case of Functional Sexual Genes in Lepraria (Stereocaulaceae).</title>
        <authorList>
            <person name="Doellman M."/>
            <person name="Sun Y."/>
            <person name="Barcenas-Pena A."/>
            <person name="Lumbsch H.T."/>
            <person name="Grewe F."/>
        </authorList>
    </citation>
    <scope>NUCLEOTIDE SEQUENCE [LARGE SCALE GENOMIC DNA]</scope>
    <source>
        <strain evidence="2 3">Mercado 3170</strain>
    </source>
</reference>
<dbReference type="Proteomes" id="UP001590950">
    <property type="component" value="Unassembled WGS sequence"/>
</dbReference>
<feature type="compositionally biased region" description="Acidic residues" evidence="1">
    <location>
        <begin position="215"/>
        <end position="226"/>
    </location>
</feature>
<dbReference type="Pfam" id="PF05841">
    <property type="entry name" value="Apc15p"/>
    <property type="match status" value="1"/>
</dbReference>
<feature type="compositionally biased region" description="Basic residues" evidence="1">
    <location>
        <begin position="306"/>
        <end position="317"/>
    </location>
</feature>
<sequence>MFSSLPPLFSHDPHTLWYPSLSTNPPPPPPSSHDCPTNNALYPSYQQHHHRTTQPPQPPQRTLLSILRTDETIVSHRKANIRRFGAGWLRPPGVAKTLQGMYDERAEREEVEGARAREFAAQEAQMAAEAEAEGLGMGMGMGMEGDGGERGVLGRDLDDEVPDLDADGGAWSDADGTEDEGEGELGPTEAHGEGLLEEEGGGIMWRVLGGWGRDLDDEIPDADADADQSGVQGGEYEHTDTEVEASSSEDDGGVVQRQGPVMGTFRQSGNAFAQRRMDPTSSGALGNSFFGSSPVGTRDSLGGRGGGRRSRGRGREN</sequence>
<feature type="compositionally biased region" description="Acidic residues" evidence="1">
    <location>
        <begin position="157"/>
        <end position="166"/>
    </location>
</feature>
<accession>A0ABR4A8L8</accession>
<feature type="compositionally biased region" description="Polar residues" evidence="1">
    <location>
        <begin position="279"/>
        <end position="295"/>
    </location>
</feature>
<protein>
    <submittedName>
        <fullName evidence="2">Uncharacterized protein</fullName>
    </submittedName>
</protein>
<gene>
    <name evidence="2" type="ORF">N7G274_005614</name>
</gene>
<dbReference type="InterPro" id="IPR008402">
    <property type="entry name" value="APC_su15/mnd2"/>
</dbReference>
<evidence type="ECO:0000313" key="3">
    <source>
        <dbReference type="Proteomes" id="UP001590950"/>
    </source>
</evidence>
<evidence type="ECO:0000256" key="1">
    <source>
        <dbReference type="SAM" id="MobiDB-lite"/>
    </source>
</evidence>
<organism evidence="2 3">
    <name type="scientific">Stereocaulon virgatum</name>
    <dbReference type="NCBI Taxonomy" id="373712"/>
    <lineage>
        <taxon>Eukaryota</taxon>
        <taxon>Fungi</taxon>
        <taxon>Dikarya</taxon>
        <taxon>Ascomycota</taxon>
        <taxon>Pezizomycotina</taxon>
        <taxon>Lecanoromycetes</taxon>
        <taxon>OSLEUM clade</taxon>
        <taxon>Lecanoromycetidae</taxon>
        <taxon>Lecanorales</taxon>
        <taxon>Lecanorineae</taxon>
        <taxon>Stereocaulaceae</taxon>
        <taxon>Stereocaulon</taxon>
    </lineage>
</organism>
<keyword evidence="3" id="KW-1185">Reference proteome</keyword>
<name>A0ABR4A8L8_9LECA</name>
<evidence type="ECO:0000313" key="2">
    <source>
        <dbReference type="EMBL" id="KAL2041830.1"/>
    </source>
</evidence>
<feature type="region of interest" description="Disordered" evidence="1">
    <location>
        <begin position="20"/>
        <end position="60"/>
    </location>
</feature>
<dbReference type="EMBL" id="JBEFKJ010000016">
    <property type="protein sequence ID" value="KAL2041830.1"/>
    <property type="molecule type" value="Genomic_DNA"/>
</dbReference>
<comment type="caution">
    <text evidence="2">The sequence shown here is derived from an EMBL/GenBank/DDBJ whole genome shotgun (WGS) entry which is preliminary data.</text>
</comment>